<evidence type="ECO:0000313" key="2">
    <source>
        <dbReference type="Proteomes" id="UP000016842"/>
    </source>
</evidence>
<accession>U4V4D3</accession>
<evidence type="ECO:0000313" key="1">
    <source>
        <dbReference type="EMBL" id="ERL99902.1"/>
    </source>
</evidence>
<organism evidence="1 2">
    <name type="scientific">Brucella intermedia 229E</name>
    <dbReference type="NCBI Taxonomy" id="1337887"/>
    <lineage>
        <taxon>Bacteria</taxon>
        <taxon>Pseudomonadati</taxon>
        <taxon>Pseudomonadota</taxon>
        <taxon>Alphaproteobacteria</taxon>
        <taxon>Hyphomicrobiales</taxon>
        <taxon>Brucellaceae</taxon>
        <taxon>Brucella/Ochrobactrum group</taxon>
        <taxon>Brucella</taxon>
    </lineage>
</organism>
<reference evidence="1 2" key="1">
    <citation type="journal article" date="2014" name="FEMS Microbiol. Lett.">
        <title>Genome sequencing analysis reveals virulence-related gene content of Ochrobactrum intermedium strain 229E, a urease-positive strain isolated from the human gastric niche.</title>
        <authorList>
            <person name="Kulkarni G.J."/>
            <person name="Shetty S."/>
            <person name="Dharne M.S."/>
            <person name="Shouche Y.S."/>
        </authorList>
    </citation>
    <scope>NUCLEOTIDE SEQUENCE [LARGE SCALE GENOMIC DNA]</scope>
    <source>
        <strain evidence="1 2">229E</strain>
    </source>
</reference>
<sequence length="34" mass="3998">MRLHSLADDATDLRWCVVQYRLFQMILNSGAIFI</sequence>
<protein>
    <submittedName>
        <fullName evidence="1">Uncharacterized protein</fullName>
    </submittedName>
</protein>
<name>U4V4D3_9HYPH</name>
<proteinExistence type="predicted"/>
<dbReference type="EMBL" id="ASXJ01000352">
    <property type="protein sequence ID" value="ERL99902.1"/>
    <property type="molecule type" value="Genomic_DNA"/>
</dbReference>
<dbReference type="Proteomes" id="UP000016842">
    <property type="component" value="Unassembled WGS sequence"/>
</dbReference>
<comment type="caution">
    <text evidence="1">The sequence shown here is derived from an EMBL/GenBank/DDBJ whole genome shotgun (WGS) entry which is preliminary data.</text>
</comment>
<dbReference type="AlphaFoldDB" id="U4V4D3"/>
<gene>
    <name evidence="1" type="ORF">Q644_08255</name>
</gene>